<name>A0ABT6XWB5_ALISE</name>
<dbReference type="PANTHER" id="PTHR47237:SF2">
    <property type="entry name" value="BLL4206 PROTEIN"/>
    <property type="match status" value="1"/>
</dbReference>
<feature type="domain" description="N-acetyltransferase" evidence="1">
    <location>
        <begin position="1"/>
        <end position="142"/>
    </location>
</feature>
<dbReference type="Gene3D" id="3.40.630.30">
    <property type="match status" value="1"/>
</dbReference>
<dbReference type="GO" id="GO:0016746">
    <property type="term" value="F:acyltransferase activity"/>
    <property type="evidence" value="ECO:0007669"/>
    <property type="project" value="UniProtKB-KW"/>
</dbReference>
<dbReference type="CDD" id="cd04301">
    <property type="entry name" value="NAT_SF"/>
    <property type="match status" value="1"/>
</dbReference>
<dbReference type="EMBL" id="JASGCB010000004">
    <property type="protein sequence ID" value="MDI9259312.1"/>
    <property type="molecule type" value="Genomic_DNA"/>
</dbReference>
<organism evidence="2 3">
    <name type="scientific">Alicyclobacillus sendaiensis PA2</name>
    <dbReference type="NCBI Taxonomy" id="3029425"/>
    <lineage>
        <taxon>Bacteria</taxon>
        <taxon>Bacillati</taxon>
        <taxon>Bacillota</taxon>
        <taxon>Bacilli</taxon>
        <taxon>Bacillales</taxon>
        <taxon>Alicyclobacillaceae</taxon>
        <taxon>Alicyclobacillus</taxon>
    </lineage>
</organism>
<evidence type="ECO:0000259" key="1">
    <source>
        <dbReference type="PROSITE" id="PS51186"/>
    </source>
</evidence>
<protein>
    <submittedName>
        <fullName evidence="2">GNAT family N-acetyltransferase</fullName>
        <ecNumber evidence="2">2.3.1.-</ecNumber>
    </submittedName>
</protein>
<evidence type="ECO:0000313" key="3">
    <source>
        <dbReference type="Proteomes" id="UP001529245"/>
    </source>
</evidence>
<dbReference type="SUPFAM" id="SSF55729">
    <property type="entry name" value="Acyl-CoA N-acyltransferases (Nat)"/>
    <property type="match status" value="1"/>
</dbReference>
<evidence type="ECO:0000313" key="2">
    <source>
        <dbReference type="EMBL" id="MDI9259312.1"/>
    </source>
</evidence>
<accession>A0ABT6XWB5</accession>
<reference evidence="2 3" key="1">
    <citation type="submission" date="2023-04" db="EMBL/GenBank/DDBJ databases">
        <title>A. sendaiensis sub sp. chiapanensis a novel subspecie with specific adaptation in bacterial cell wall isolated from an active volcano.</title>
        <authorList>
            <person name="Alvarez Gutierrez P.E."/>
            <person name="Ortiz Cortes L.Y."/>
        </authorList>
    </citation>
    <scope>NUCLEOTIDE SEQUENCE [LARGE SCALE GENOMIC DNA]</scope>
    <source>
        <strain evidence="2 3">PA2</strain>
    </source>
</reference>
<keyword evidence="2" id="KW-0012">Acyltransferase</keyword>
<keyword evidence="2" id="KW-0808">Transferase</keyword>
<sequence>MATEWVVSRLGEAERAAWQHVVESVGWRFVAVEVDLLFAAGEAWGAYVNGQLAGVASVYRYGQNLAWLGNVAVLPELQRKGIGSKLIDHVLRQLERQAGPIPVGLVARKELAPLYARFGFRSVGEVVRLGAERVLVPHLPQEPLGAESRDEAWQSDFSRLDQRAFGADRSELLQRVVRFADKAIAVRDDAGEPQGMGVALASERAMRLGPIVAQNDIMALNLLHLLAEDAAGPVVIDVPSERASFLHRLRKLGFEEQMSSVIMLRGAPRPPGHREHLYALLRPAFG</sequence>
<dbReference type="PANTHER" id="PTHR47237">
    <property type="entry name" value="SLL0310 PROTEIN"/>
    <property type="match status" value="1"/>
</dbReference>
<dbReference type="EC" id="2.3.1.-" evidence="2"/>
<gene>
    <name evidence="2" type="ORF">QID03_03855</name>
</gene>
<dbReference type="Proteomes" id="UP001529245">
    <property type="component" value="Unassembled WGS sequence"/>
</dbReference>
<dbReference type="InterPro" id="IPR052729">
    <property type="entry name" value="Acyl/Acetyltrans_Enzymes"/>
</dbReference>
<dbReference type="InterPro" id="IPR016181">
    <property type="entry name" value="Acyl_CoA_acyltransferase"/>
</dbReference>
<proteinExistence type="predicted"/>
<dbReference type="RefSeq" id="WP_283202879.1">
    <property type="nucleotide sequence ID" value="NZ_JASGCB010000004.1"/>
</dbReference>
<comment type="caution">
    <text evidence="2">The sequence shown here is derived from an EMBL/GenBank/DDBJ whole genome shotgun (WGS) entry which is preliminary data.</text>
</comment>
<dbReference type="InterPro" id="IPR000182">
    <property type="entry name" value="GNAT_dom"/>
</dbReference>
<dbReference type="Pfam" id="PF13508">
    <property type="entry name" value="Acetyltransf_7"/>
    <property type="match status" value="1"/>
</dbReference>
<keyword evidence="3" id="KW-1185">Reference proteome</keyword>
<dbReference type="Gene3D" id="3.40.630.90">
    <property type="match status" value="1"/>
</dbReference>
<dbReference type="InterPro" id="IPR041496">
    <property type="entry name" value="YitH/HolE_GNAT"/>
</dbReference>
<dbReference type="Pfam" id="PF18014">
    <property type="entry name" value="Acetyltransf_18"/>
    <property type="match status" value="1"/>
</dbReference>
<dbReference type="PROSITE" id="PS51186">
    <property type="entry name" value="GNAT"/>
    <property type="match status" value="1"/>
</dbReference>